<feature type="domain" description="Endonuclease/exonuclease/phosphatase" evidence="2">
    <location>
        <begin position="434"/>
        <end position="656"/>
    </location>
</feature>
<organism evidence="3 4">
    <name type="scientific">Thermobifida alba</name>
    <name type="common">Thermomonospora alba</name>
    <dbReference type="NCBI Taxonomy" id="53522"/>
    <lineage>
        <taxon>Bacteria</taxon>
        <taxon>Bacillati</taxon>
        <taxon>Actinomycetota</taxon>
        <taxon>Actinomycetes</taxon>
        <taxon>Streptosporangiales</taxon>
        <taxon>Nocardiopsidaceae</taxon>
        <taxon>Thermobifida</taxon>
    </lineage>
</organism>
<dbReference type="InterPro" id="IPR051916">
    <property type="entry name" value="GPI-anchor_lipid_remodeler"/>
</dbReference>
<feature type="transmembrane region" description="Helical" evidence="1">
    <location>
        <begin position="202"/>
        <end position="221"/>
    </location>
</feature>
<evidence type="ECO:0000256" key="1">
    <source>
        <dbReference type="SAM" id="Phobius"/>
    </source>
</evidence>
<dbReference type="Proteomes" id="UP000832041">
    <property type="component" value="Chromosome"/>
</dbReference>
<gene>
    <name evidence="3" type="ORF">FOF52_18225</name>
</gene>
<proteinExistence type="predicted"/>
<protein>
    <submittedName>
        <fullName evidence="3">Metal-dependent hydrolase</fullName>
    </submittedName>
</protein>
<keyword evidence="1" id="KW-0472">Membrane</keyword>
<feature type="transmembrane region" description="Helical" evidence="1">
    <location>
        <begin position="390"/>
        <end position="410"/>
    </location>
</feature>
<evidence type="ECO:0000313" key="3">
    <source>
        <dbReference type="EMBL" id="UPT22644.1"/>
    </source>
</evidence>
<accession>A0ABY4L5J2</accession>
<feature type="transmembrane region" description="Helical" evidence="1">
    <location>
        <begin position="350"/>
        <end position="369"/>
    </location>
</feature>
<feature type="transmembrane region" description="Helical" evidence="1">
    <location>
        <begin position="109"/>
        <end position="129"/>
    </location>
</feature>
<dbReference type="InterPro" id="IPR036691">
    <property type="entry name" value="Endo/exonu/phosph_ase_sf"/>
</dbReference>
<evidence type="ECO:0000313" key="4">
    <source>
        <dbReference type="Proteomes" id="UP000832041"/>
    </source>
</evidence>
<dbReference type="InterPro" id="IPR005135">
    <property type="entry name" value="Endo/exonuclease/phosphatase"/>
</dbReference>
<feature type="transmembrane region" description="Helical" evidence="1">
    <location>
        <begin position="290"/>
        <end position="309"/>
    </location>
</feature>
<dbReference type="PANTHER" id="PTHR14859:SF1">
    <property type="entry name" value="PGAP2-INTERACTING PROTEIN"/>
    <property type="match status" value="1"/>
</dbReference>
<keyword evidence="3" id="KW-0378">Hydrolase</keyword>
<keyword evidence="1" id="KW-1133">Transmembrane helix</keyword>
<feature type="transmembrane region" description="Helical" evidence="1">
    <location>
        <begin position="321"/>
        <end position="344"/>
    </location>
</feature>
<keyword evidence="1" id="KW-0812">Transmembrane</keyword>
<feature type="transmembrane region" description="Helical" evidence="1">
    <location>
        <begin position="165"/>
        <end position="182"/>
    </location>
</feature>
<feature type="transmembrane region" description="Helical" evidence="1">
    <location>
        <begin position="12"/>
        <end position="33"/>
    </location>
</feature>
<dbReference type="GO" id="GO:0016787">
    <property type="term" value="F:hydrolase activity"/>
    <property type="evidence" value="ECO:0007669"/>
    <property type="project" value="UniProtKB-KW"/>
</dbReference>
<feature type="transmembrane region" description="Helical" evidence="1">
    <location>
        <begin position="136"/>
        <end position="159"/>
    </location>
</feature>
<feature type="transmembrane region" description="Helical" evidence="1">
    <location>
        <begin position="233"/>
        <end position="253"/>
    </location>
</feature>
<dbReference type="Gene3D" id="3.60.10.10">
    <property type="entry name" value="Endonuclease/exonuclease/phosphatase"/>
    <property type="match status" value="1"/>
</dbReference>
<keyword evidence="4" id="KW-1185">Reference proteome</keyword>
<feature type="transmembrane region" description="Helical" evidence="1">
    <location>
        <begin position="53"/>
        <end position="72"/>
    </location>
</feature>
<reference evidence="3 4" key="1">
    <citation type="submission" date="2020-04" db="EMBL/GenBank/DDBJ databases">
        <title>Thermobifida alba genome sequencing and assembly.</title>
        <authorList>
            <person name="Luzics S."/>
            <person name="Horvath B."/>
            <person name="Nagy I."/>
            <person name="Toth A."/>
            <person name="Nagy I."/>
            <person name="Kukolya J."/>
        </authorList>
    </citation>
    <scope>NUCLEOTIDE SEQUENCE [LARGE SCALE GENOMIC DNA]</scope>
    <source>
        <strain evidence="3 4">DSM 43795</strain>
    </source>
</reference>
<dbReference type="PANTHER" id="PTHR14859">
    <property type="entry name" value="CALCOFLUOR WHITE HYPERSENSITIVE PROTEIN PRECURSOR"/>
    <property type="match status" value="1"/>
</dbReference>
<dbReference type="EMBL" id="CP051627">
    <property type="protein sequence ID" value="UPT22644.1"/>
    <property type="molecule type" value="Genomic_DNA"/>
</dbReference>
<name>A0ABY4L5J2_THEAE</name>
<feature type="transmembrane region" description="Helical" evidence="1">
    <location>
        <begin position="260"/>
        <end position="278"/>
    </location>
</feature>
<dbReference type="SUPFAM" id="SSF56219">
    <property type="entry name" value="DNase I-like"/>
    <property type="match status" value="1"/>
</dbReference>
<sequence>MGAPKSCADRGLVPVVTIGVGVWLLLDILRVWLPSLITIFGQAGTTPPQAPGLFALGWFLTPLPVLFLRSLSARSKTAEQSARLPLDLWFAILLGAVRLALQAADGEQFQLYAASVGVFAGLTWLATIVVRTRRSLLRGVACGIALATLTHAALGTYAAVWRPGVLGWAVAAAQVLLFGWMLTRTPRLTRDDLDGQAADPVLCLLLPPALLIAGTVTASPARAEAAVGWPDGWAAALVAVAVAVAAVVAGASATPGRTPLLPGVALVASVAVALFATTVHEGVPGLLPPYAVVAQAVGAVALVACLVWADWPGARGRSPRATNAGLAVFCGNLVFLGGLFGYYAGYDLGYRADALLVAVALLIAVVATAHGRLKDRDSGSRVRRSVFYRWPGAVLATAAAVAAALLPQFVAVHAIPPPLYSIGRGNADELRVVSYNLRMGYGITGTYDIEGAVRTIQRADPDVVLLSEVDRGWFLNGGQDTLSVLAAALDMQAVFAPAADQVWGDAVLTRLPIVETVGHPLRSYGAPIGAQALSVVVQHGTTEIEVIATHLQPSAVESDTEPGKEPTMQAADLADIVIERAGQGRPIVVGGDFNFAPNGVAWREMERAGLYDALFRVRPSPTFPAEDPEQEIDHIFATGGLDRKQGAVLDAPYSDHLAVMAVLRVERPAVYGT</sequence>
<evidence type="ECO:0000259" key="2">
    <source>
        <dbReference type="Pfam" id="PF03372"/>
    </source>
</evidence>
<feature type="transmembrane region" description="Helical" evidence="1">
    <location>
        <begin position="84"/>
        <end position="103"/>
    </location>
</feature>
<dbReference type="Pfam" id="PF03372">
    <property type="entry name" value="Exo_endo_phos"/>
    <property type="match status" value="1"/>
</dbReference>